<feature type="binding site" evidence="3 4">
    <location>
        <position position="209"/>
    </location>
    <ligand>
        <name>Zn(2+)</name>
        <dbReference type="ChEBI" id="CHEBI:29105"/>
    </ligand>
</feature>
<sequence length="299" mass="31604">MNAKLKRLTDGGRLLLDGGLGEELVNRGIDTSTGLWSAQALLSEPDKVVAAHRDFIDAGADVLTTNSYSTTRRRFPDDGDFQRMNRSAGALAQRARAEAERDVAIAGSLPPIFGSYRPELVRPMAELEPLYRAQADILAEYVDLFLCETMSTSGEALAAARAAAATGLPVWVSWTLADDGTGKLRSGETVTQAVEALDGLDVRAVLVNCAIPESVDAALPELARAAAGRPFGAYANAFQPIAPGTGVNDGRELPDARADLGPDAYADFAGGWLDAGARIVGGCCEVGPSHIARLKERFF</sequence>
<dbReference type="PANTHER" id="PTHR11103">
    <property type="entry name" value="SLR1189 PROTEIN"/>
    <property type="match status" value="1"/>
</dbReference>
<dbReference type="Gene3D" id="3.20.20.330">
    <property type="entry name" value="Homocysteine-binding-like domain"/>
    <property type="match status" value="1"/>
</dbReference>
<organism evidence="6 7">
    <name type="scientific">Limimonas halophila</name>
    <dbReference type="NCBI Taxonomy" id="1082479"/>
    <lineage>
        <taxon>Bacteria</taxon>
        <taxon>Pseudomonadati</taxon>
        <taxon>Pseudomonadota</taxon>
        <taxon>Alphaproteobacteria</taxon>
        <taxon>Rhodospirillales</taxon>
        <taxon>Rhodovibrionaceae</taxon>
        <taxon>Limimonas</taxon>
    </lineage>
</organism>
<dbReference type="PIRSF" id="PIRSF037505">
    <property type="entry name" value="Betaine_HMT"/>
    <property type="match status" value="1"/>
</dbReference>
<gene>
    <name evidence="6" type="ORF">SAMN05216241_1018</name>
</gene>
<keyword evidence="7" id="KW-1185">Reference proteome</keyword>
<dbReference type="Pfam" id="PF02574">
    <property type="entry name" value="S-methyl_trans"/>
    <property type="match status" value="1"/>
</dbReference>
<evidence type="ECO:0000256" key="3">
    <source>
        <dbReference type="PIRSR" id="PIRSR037505-2"/>
    </source>
</evidence>
<keyword evidence="3 4" id="KW-0862">Zinc</keyword>
<dbReference type="SUPFAM" id="SSF82282">
    <property type="entry name" value="Homocysteine S-methyltransferase"/>
    <property type="match status" value="1"/>
</dbReference>
<dbReference type="GO" id="GO:0008168">
    <property type="term" value="F:methyltransferase activity"/>
    <property type="evidence" value="ECO:0007669"/>
    <property type="project" value="UniProtKB-UniRule"/>
</dbReference>
<dbReference type="InterPro" id="IPR017226">
    <property type="entry name" value="BHMT-like"/>
</dbReference>
<dbReference type="Proteomes" id="UP000199415">
    <property type="component" value="Unassembled WGS sequence"/>
</dbReference>
<evidence type="ECO:0000259" key="5">
    <source>
        <dbReference type="PROSITE" id="PS50970"/>
    </source>
</evidence>
<keyword evidence="3 4" id="KW-0479">Metal-binding</keyword>
<proteinExistence type="predicted"/>
<evidence type="ECO:0000313" key="6">
    <source>
        <dbReference type="EMBL" id="SDF41143.1"/>
    </source>
</evidence>
<dbReference type="GO" id="GO:0009086">
    <property type="term" value="P:methionine biosynthetic process"/>
    <property type="evidence" value="ECO:0007669"/>
    <property type="project" value="InterPro"/>
</dbReference>
<feature type="binding site" evidence="3 4">
    <location>
        <position position="284"/>
    </location>
    <ligand>
        <name>Zn(2+)</name>
        <dbReference type="ChEBI" id="CHEBI:29105"/>
    </ligand>
</feature>
<dbReference type="EMBL" id="FNCE01000001">
    <property type="protein sequence ID" value="SDF41143.1"/>
    <property type="molecule type" value="Genomic_DNA"/>
</dbReference>
<feature type="domain" description="Hcy-binding" evidence="5">
    <location>
        <begin position="2"/>
        <end position="298"/>
    </location>
</feature>
<evidence type="ECO:0000256" key="4">
    <source>
        <dbReference type="PROSITE-ProRule" id="PRU00333"/>
    </source>
</evidence>
<dbReference type="InterPro" id="IPR003726">
    <property type="entry name" value="HCY_dom"/>
</dbReference>
<feature type="binding site" evidence="3 4">
    <location>
        <position position="283"/>
    </location>
    <ligand>
        <name>Zn(2+)</name>
        <dbReference type="ChEBI" id="CHEBI:29105"/>
    </ligand>
</feature>
<evidence type="ECO:0000256" key="2">
    <source>
        <dbReference type="ARBA" id="ARBA00022679"/>
    </source>
</evidence>
<dbReference type="STRING" id="1082479.SAMN05216241_1018"/>
<dbReference type="AlphaFoldDB" id="A0A1G7KV90"/>
<dbReference type="PROSITE" id="PS50970">
    <property type="entry name" value="HCY"/>
    <property type="match status" value="1"/>
</dbReference>
<comment type="cofactor">
    <cofactor evidence="3">
        <name>Zn(2+)</name>
        <dbReference type="ChEBI" id="CHEBI:29105"/>
    </cofactor>
    <text evidence="3">Binds 1 zinc ion per subunit.</text>
</comment>
<evidence type="ECO:0000313" key="7">
    <source>
        <dbReference type="Proteomes" id="UP000199415"/>
    </source>
</evidence>
<name>A0A1G7KV90_9PROT</name>
<protein>
    <submittedName>
        <fullName evidence="6">Homocysteine S-methyltransferase</fullName>
    </submittedName>
</protein>
<dbReference type="RefSeq" id="WP_245659387.1">
    <property type="nucleotide sequence ID" value="NZ_FNCE01000001.1"/>
</dbReference>
<reference evidence="6 7" key="1">
    <citation type="submission" date="2016-10" db="EMBL/GenBank/DDBJ databases">
        <authorList>
            <person name="de Groot N.N."/>
        </authorList>
    </citation>
    <scope>NUCLEOTIDE SEQUENCE [LARGE SCALE GENOMIC DNA]</scope>
    <source>
        <strain evidence="6 7">DSM 25584</strain>
    </source>
</reference>
<keyword evidence="1 4" id="KW-0489">Methyltransferase</keyword>
<keyword evidence="2 4" id="KW-0808">Transferase</keyword>
<dbReference type="GO" id="GO:0008270">
    <property type="term" value="F:zinc ion binding"/>
    <property type="evidence" value="ECO:0007669"/>
    <property type="project" value="InterPro"/>
</dbReference>
<dbReference type="InterPro" id="IPR036589">
    <property type="entry name" value="HCY_dom_sf"/>
</dbReference>
<accession>A0A1G7KV90</accession>
<dbReference type="PANTHER" id="PTHR11103:SF18">
    <property type="entry name" value="SLR1189 PROTEIN"/>
    <property type="match status" value="1"/>
</dbReference>
<evidence type="ECO:0000256" key="1">
    <source>
        <dbReference type="ARBA" id="ARBA00022603"/>
    </source>
</evidence>
<dbReference type="GO" id="GO:0032259">
    <property type="term" value="P:methylation"/>
    <property type="evidence" value="ECO:0007669"/>
    <property type="project" value="UniProtKB-KW"/>
</dbReference>